<dbReference type="AlphaFoldDB" id="A0A1I5MCX3"/>
<protein>
    <submittedName>
        <fullName evidence="1">Protein ImuA</fullName>
    </submittedName>
</protein>
<dbReference type="RefSeq" id="WP_093418363.1">
    <property type="nucleotide sequence ID" value="NZ_FOXA01000002.1"/>
</dbReference>
<evidence type="ECO:0000313" key="2">
    <source>
        <dbReference type="Proteomes" id="UP000199356"/>
    </source>
</evidence>
<dbReference type="EMBL" id="FOXA01000002">
    <property type="protein sequence ID" value="SFP07454.1"/>
    <property type="molecule type" value="Genomic_DNA"/>
</dbReference>
<keyword evidence="2" id="KW-1185">Reference proteome</keyword>
<gene>
    <name evidence="1" type="ORF">SAMN04488047_102214</name>
</gene>
<dbReference type="Gene3D" id="3.40.50.300">
    <property type="entry name" value="P-loop containing nucleotide triphosphate hydrolases"/>
    <property type="match status" value="1"/>
</dbReference>
<evidence type="ECO:0000313" key="1">
    <source>
        <dbReference type="EMBL" id="SFP07454.1"/>
    </source>
</evidence>
<dbReference type="OrthoDB" id="7630980at2"/>
<dbReference type="STRING" id="441119.SAMN04488047_102214"/>
<dbReference type="SUPFAM" id="SSF52540">
    <property type="entry name" value="P-loop containing nucleoside triphosphate hydrolases"/>
    <property type="match status" value="1"/>
</dbReference>
<name>A0A1I5MCX3_9RHOB</name>
<proteinExistence type="predicted"/>
<accession>A0A1I5MCX3</accession>
<organism evidence="1 2">
    <name type="scientific">Tranquillimonas alkanivorans</name>
    <dbReference type="NCBI Taxonomy" id="441119"/>
    <lineage>
        <taxon>Bacteria</taxon>
        <taxon>Pseudomonadati</taxon>
        <taxon>Pseudomonadota</taxon>
        <taxon>Alphaproteobacteria</taxon>
        <taxon>Rhodobacterales</taxon>
        <taxon>Roseobacteraceae</taxon>
        <taxon>Tranquillimonas</taxon>
    </lineage>
</organism>
<reference evidence="1 2" key="1">
    <citation type="submission" date="2016-10" db="EMBL/GenBank/DDBJ databases">
        <authorList>
            <person name="de Groot N.N."/>
        </authorList>
    </citation>
    <scope>NUCLEOTIDE SEQUENCE [LARGE SCALE GENOMIC DNA]</scope>
    <source>
        <strain evidence="1 2">DSM 19547</strain>
    </source>
</reference>
<sequence>MTAHTASHLLTRGAHRPRPGLNVLGEMTLAPGRVHEFCGPARRTLAAMVAARTEGEVFWIAPSWTLGGPHPDGLLRFLSPARMTFVSPRRPEDLFWCMEEVLRAGVVPLVIADLPAPPALTPVRRLHLAAETGGQASLGLILTPEGAAQGVESRWSLAPRHHGEEGEAWRLERLRARTAPRAAWTVAPGRGGYVAEAV</sequence>
<dbReference type="InterPro" id="IPR027417">
    <property type="entry name" value="P-loop_NTPase"/>
</dbReference>
<dbReference type="Proteomes" id="UP000199356">
    <property type="component" value="Unassembled WGS sequence"/>
</dbReference>